<evidence type="ECO:0000256" key="3">
    <source>
        <dbReference type="ARBA" id="ARBA00023186"/>
    </source>
</evidence>
<dbReference type="Proteomes" id="UP000050741">
    <property type="component" value="Unassembled WGS sequence"/>
</dbReference>
<dbReference type="InterPro" id="IPR008728">
    <property type="entry name" value="Elongator_complex_protein_4"/>
</dbReference>
<dbReference type="Pfam" id="PF02996">
    <property type="entry name" value="Prefoldin"/>
    <property type="match status" value="1"/>
</dbReference>
<protein>
    <submittedName>
        <fullName evidence="7">Elongator complex protein 4</fullName>
    </submittedName>
</protein>
<dbReference type="SUPFAM" id="SSF46579">
    <property type="entry name" value="Prefoldin"/>
    <property type="match status" value="1"/>
</dbReference>
<evidence type="ECO:0000256" key="5">
    <source>
        <dbReference type="SAM" id="MobiDB-lite"/>
    </source>
</evidence>
<feature type="region of interest" description="Disordered" evidence="5">
    <location>
        <begin position="1"/>
        <end position="29"/>
    </location>
</feature>
<dbReference type="GO" id="GO:0016272">
    <property type="term" value="C:prefoldin complex"/>
    <property type="evidence" value="ECO:0007669"/>
    <property type="project" value="InterPro"/>
</dbReference>
<keyword evidence="3" id="KW-0143">Chaperone</keyword>
<evidence type="ECO:0000313" key="7">
    <source>
        <dbReference type="WBParaSite" id="GPLIN_000439800"/>
    </source>
</evidence>
<evidence type="ECO:0000256" key="1">
    <source>
        <dbReference type="ARBA" id="ARBA00010048"/>
    </source>
</evidence>
<dbReference type="InterPro" id="IPR016655">
    <property type="entry name" value="PFD3"/>
</dbReference>
<comment type="subunit">
    <text evidence="2">Heterohexamer of two PFD-alpha type and four PFD-beta type subunits.</text>
</comment>
<feature type="compositionally biased region" description="Basic and acidic residues" evidence="5">
    <location>
        <begin position="1"/>
        <end position="13"/>
    </location>
</feature>
<dbReference type="GO" id="GO:0005737">
    <property type="term" value="C:cytoplasm"/>
    <property type="evidence" value="ECO:0007669"/>
    <property type="project" value="TreeGrafter"/>
</dbReference>
<dbReference type="GO" id="GO:0033588">
    <property type="term" value="C:elongator holoenzyme complex"/>
    <property type="evidence" value="ECO:0007669"/>
    <property type="project" value="InterPro"/>
</dbReference>
<comment type="similarity">
    <text evidence="1">Belongs to the prefoldin subunit alpha family.</text>
</comment>
<reference evidence="6" key="1">
    <citation type="submission" date="2014-05" db="EMBL/GenBank/DDBJ databases">
        <title>The genome and life-stage specific transcriptomes of Globodera pallida elucidate key aspects of plant parasitism by a cyst nematode.</title>
        <authorList>
            <person name="Cotton J.A."/>
            <person name="Lilley C.J."/>
            <person name="Jones L.M."/>
            <person name="Kikuchi T."/>
            <person name="Reid A.J."/>
            <person name="Thorpe P."/>
            <person name="Tsai I.J."/>
            <person name="Beasley H."/>
            <person name="Blok V."/>
            <person name="Cock P.J.A."/>
            <person name="Van den Akker S.E."/>
            <person name="Holroyd N."/>
            <person name="Hunt M."/>
            <person name="Mantelin S."/>
            <person name="Naghra H."/>
            <person name="Pain A."/>
            <person name="Palomares-Rius J.E."/>
            <person name="Zarowiecki M."/>
            <person name="Berriman M."/>
            <person name="Jones J.T."/>
            <person name="Urwin P.E."/>
        </authorList>
    </citation>
    <scope>NUCLEOTIDE SEQUENCE [LARGE SCALE GENOMIC DNA]</scope>
    <source>
        <strain evidence="6">Lindley</strain>
    </source>
</reference>
<dbReference type="GO" id="GO:0015631">
    <property type="term" value="F:tubulin binding"/>
    <property type="evidence" value="ECO:0007669"/>
    <property type="project" value="TreeGrafter"/>
</dbReference>
<keyword evidence="4" id="KW-0175">Coiled coil</keyword>
<dbReference type="Gene3D" id="1.10.287.370">
    <property type="match status" value="1"/>
</dbReference>
<proteinExistence type="inferred from homology"/>
<name>A0A183BUW2_GLOPA</name>
<accession>A0A183BUW2</accession>
<dbReference type="PANTHER" id="PTHR12409">
    <property type="entry name" value="PREFOLDIN SUBUNIT 3"/>
    <property type="match status" value="1"/>
</dbReference>
<evidence type="ECO:0000256" key="2">
    <source>
        <dbReference type="ARBA" id="ARBA00011695"/>
    </source>
</evidence>
<dbReference type="GO" id="GO:0006457">
    <property type="term" value="P:protein folding"/>
    <property type="evidence" value="ECO:0007669"/>
    <property type="project" value="InterPro"/>
</dbReference>
<organism evidence="6 7">
    <name type="scientific">Globodera pallida</name>
    <name type="common">Potato cyst nematode worm</name>
    <name type="synonym">Heterodera pallida</name>
    <dbReference type="NCBI Taxonomy" id="36090"/>
    <lineage>
        <taxon>Eukaryota</taxon>
        <taxon>Metazoa</taxon>
        <taxon>Ecdysozoa</taxon>
        <taxon>Nematoda</taxon>
        <taxon>Chromadorea</taxon>
        <taxon>Rhabditida</taxon>
        <taxon>Tylenchina</taxon>
        <taxon>Tylenchomorpha</taxon>
        <taxon>Tylenchoidea</taxon>
        <taxon>Heteroderidae</taxon>
        <taxon>Heteroderinae</taxon>
        <taxon>Globodera</taxon>
    </lineage>
</organism>
<dbReference type="Pfam" id="PF05625">
    <property type="entry name" value="PAXNEB"/>
    <property type="match status" value="1"/>
</dbReference>
<dbReference type="CDD" id="cd23156">
    <property type="entry name" value="Prefoldin_3"/>
    <property type="match status" value="1"/>
</dbReference>
<dbReference type="Gene3D" id="3.40.50.300">
    <property type="entry name" value="P-loop containing nucleotide triphosphate hydrolases"/>
    <property type="match status" value="1"/>
</dbReference>
<dbReference type="UniPathway" id="UPA00988"/>
<evidence type="ECO:0000313" key="6">
    <source>
        <dbReference type="Proteomes" id="UP000050741"/>
    </source>
</evidence>
<dbReference type="WBParaSite" id="GPLIN_000439800">
    <property type="protein sequence ID" value="GPLIN_000439800"/>
    <property type="gene ID" value="GPLIN_000439800"/>
</dbReference>
<reference evidence="7" key="2">
    <citation type="submission" date="2016-06" db="UniProtKB">
        <authorList>
            <consortium name="WormBaseParasite"/>
        </authorList>
    </citation>
    <scope>IDENTIFICATION</scope>
</reference>
<dbReference type="GO" id="GO:0002098">
    <property type="term" value="P:tRNA wobble uridine modification"/>
    <property type="evidence" value="ECO:0007669"/>
    <property type="project" value="InterPro"/>
</dbReference>
<keyword evidence="6" id="KW-1185">Reference proteome</keyword>
<dbReference type="InterPro" id="IPR004127">
    <property type="entry name" value="Prefoldin_subunit_alpha"/>
</dbReference>
<feature type="coiled-coil region" evidence="4">
    <location>
        <begin position="146"/>
        <end position="177"/>
    </location>
</feature>
<dbReference type="InterPro" id="IPR027417">
    <property type="entry name" value="P-loop_NTPase"/>
</dbReference>
<evidence type="ECO:0000256" key="4">
    <source>
        <dbReference type="SAM" id="Coils"/>
    </source>
</evidence>
<dbReference type="GO" id="GO:0007017">
    <property type="term" value="P:microtubule-based process"/>
    <property type="evidence" value="ECO:0007669"/>
    <property type="project" value="TreeGrafter"/>
</dbReference>
<dbReference type="AlphaFoldDB" id="A0A183BUW2"/>
<dbReference type="PANTHER" id="PTHR12409:SF0">
    <property type="entry name" value="PREFOLDIN SUBUNIT 3"/>
    <property type="match status" value="1"/>
</dbReference>
<dbReference type="InterPro" id="IPR009053">
    <property type="entry name" value="Prefoldin"/>
</dbReference>
<dbReference type="GO" id="GO:0007021">
    <property type="term" value="P:tubulin complex assembly"/>
    <property type="evidence" value="ECO:0007669"/>
    <property type="project" value="TreeGrafter"/>
</dbReference>
<sequence length="514" mass="58193">MSKTTVDVKDKSEGTSTDNAPPMTAEERMKRKQILRTEVLENVEQFLRTKKRDLEEAQEDERENFRRFKMFETSALQQKAKIDESIRDYRKSLTSLEMLSEQSEKRADQVELTYKLDENLYSRALIEEMDKVCIWLGANVMVEYGLDEAQKLLQSHLENVEKTAKEIEEDIAFLQDQITTTVNLANLYNYAFLMLGYRSAPNESTGTEAIDALIGGGVSIANALILLDEKGTNECFIAEGLDCGQRLFLASPIPGKMRKLLMKVPTKSEKSPLDRSEEAGKMGVEAEERLRIAWRYRTKPEIDSAIGAPSRNGGDTAAGIGNRGETKFDLSCVGDRFEVDQLLDQGHVTVFDWDQQQPSLAKLWTKIHREFAVTDGTFLRLLITDLSSPLWADASLLQQFCAHLKAFCRRYNSAALLSLDSSSLTGSNCRQNILQFVDGAFQMERMDEREQKTLCLRRRIDGAAPAVLPVSSDLLFSLRKRCFELKVLHLPPALGEEKEEKKKPNCSQSLIDQF</sequence>